<keyword evidence="12" id="KW-0460">Magnesium</keyword>
<keyword evidence="4" id="KW-0645">Protease</keyword>
<dbReference type="EMBL" id="QEAN01000638">
    <property type="protein sequence ID" value="TPX31048.1"/>
    <property type="molecule type" value="Genomic_DNA"/>
</dbReference>
<keyword evidence="2" id="KW-0815">Transposition</keyword>
<evidence type="ECO:0000256" key="14">
    <source>
        <dbReference type="ARBA" id="ARBA00022918"/>
    </source>
</evidence>
<keyword evidence="11" id="KW-0067">ATP-binding</keyword>
<evidence type="ECO:0000259" key="20">
    <source>
        <dbReference type="PROSITE" id="PS50994"/>
    </source>
</evidence>
<comment type="function">
    <text evidence="1">The aspartyl protease (PR) mediates the proteolytic cleavages of the Gag and Gag-Pol polyproteins after assembly of the VLP.</text>
</comment>
<dbReference type="InterPro" id="IPR001584">
    <property type="entry name" value="Integrase_cat-core"/>
</dbReference>
<keyword evidence="9" id="KW-0255">Endonuclease</keyword>
<organism evidence="21 22">
    <name type="scientific">Synchytrium endobioticum</name>
    <dbReference type="NCBI Taxonomy" id="286115"/>
    <lineage>
        <taxon>Eukaryota</taxon>
        <taxon>Fungi</taxon>
        <taxon>Fungi incertae sedis</taxon>
        <taxon>Chytridiomycota</taxon>
        <taxon>Chytridiomycota incertae sedis</taxon>
        <taxon>Chytridiomycetes</taxon>
        <taxon>Synchytriales</taxon>
        <taxon>Synchytriaceae</taxon>
        <taxon>Synchytrium</taxon>
    </lineage>
</organism>
<dbReference type="Gene3D" id="3.30.420.10">
    <property type="entry name" value="Ribonuclease H-like superfamily/Ribonuclease H"/>
    <property type="match status" value="1"/>
</dbReference>
<dbReference type="PANTHER" id="PTHR42648">
    <property type="entry name" value="TRANSPOSASE, PUTATIVE-RELATED"/>
    <property type="match status" value="1"/>
</dbReference>
<dbReference type="STRING" id="286115.A0A507BUU9"/>
<dbReference type="VEuPathDB" id="FungiDB:SeMB42_g07823"/>
<evidence type="ECO:0000313" key="21">
    <source>
        <dbReference type="EMBL" id="TPX31048.1"/>
    </source>
</evidence>
<evidence type="ECO:0000256" key="5">
    <source>
        <dbReference type="ARBA" id="ARBA00022695"/>
    </source>
</evidence>
<comment type="catalytic activity">
    <reaction evidence="18">
        <text>DNA(n) + a 2'-deoxyribonucleoside 5'-triphosphate = DNA(n+1) + diphosphate</text>
        <dbReference type="Rhea" id="RHEA:22508"/>
        <dbReference type="Rhea" id="RHEA-COMP:17339"/>
        <dbReference type="Rhea" id="RHEA-COMP:17340"/>
        <dbReference type="ChEBI" id="CHEBI:33019"/>
        <dbReference type="ChEBI" id="CHEBI:61560"/>
        <dbReference type="ChEBI" id="CHEBI:173112"/>
        <dbReference type="EC" id="2.7.7.49"/>
    </reaction>
</comment>
<evidence type="ECO:0000256" key="3">
    <source>
        <dbReference type="ARBA" id="ARBA00022612"/>
    </source>
</evidence>
<keyword evidence="22" id="KW-1185">Reference proteome</keyword>
<keyword evidence="8" id="KW-0547">Nucleotide-binding</keyword>
<accession>A0A507BUU9</accession>
<evidence type="ECO:0000256" key="11">
    <source>
        <dbReference type="ARBA" id="ARBA00022840"/>
    </source>
</evidence>
<dbReference type="GO" id="GO:0005524">
    <property type="term" value="F:ATP binding"/>
    <property type="evidence" value="ECO:0007669"/>
    <property type="project" value="UniProtKB-KW"/>
</dbReference>
<dbReference type="GO" id="GO:0046872">
    <property type="term" value="F:metal ion binding"/>
    <property type="evidence" value="ECO:0007669"/>
    <property type="project" value="UniProtKB-KW"/>
</dbReference>
<dbReference type="GO" id="GO:0008233">
    <property type="term" value="F:peptidase activity"/>
    <property type="evidence" value="ECO:0007669"/>
    <property type="project" value="UniProtKB-KW"/>
</dbReference>
<dbReference type="GO" id="GO:0032196">
    <property type="term" value="P:transposition"/>
    <property type="evidence" value="ECO:0007669"/>
    <property type="project" value="UniProtKB-KW"/>
</dbReference>
<dbReference type="Proteomes" id="UP000317494">
    <property type="component" value="Unassembled WGS sequence"/>
</dbReference>
<comment type="caution">
    <text evidence="21">The sequence shown here is derived from an EMBL/GenBank/DDBJ whole genome shotgun (WGS) entry which is preliminary data.</text>
</comment>
<evidence type="ECO:0000256" key="1">
    <source>
        <dbReference type="ARBA" id="ARBA00002180"/>
    </source>
</evidence>
<keyword evidence="15" id="KW-0808">Transferase</keyword>
<evidence type="ECO:0000256" key="17">
    <source>
        <dbReference type="ARBA" id="ARBA00023172"/>
    </source>
</evidence>
<sequence>MLKCYNKSRPFPGINASEANTAVEVSLKEETSKASTYDANPSVSTSHDPVWLVDSGANAHMTGRADIVDDLVRSTDVVYGIGNTRMDVIGKGRVCCMIKDILYSTLTVITEWMKCTVGMVGNAAEVSALLWQRRMGHSSQERISHLDGDSSMRHAECEDYIVANMTRKPHPRSNTEKPAVLVEVHFDIMWPFRTGSYDNRAYALNILDKGSHYGWIYTLSAKSQAVPLIARWIDLVERQHDKKVKALQSDNAAEFVEVEMVTLLSSKGIIHRRTLPYNHQQNRNNRILRLLEAILKRVHYYLELVCFVI</sequence>
<evidence type="ECO:0000256" key="7">
    <source>
        <dbReference type="ARBA" id="ARBA00022723"/>
    </source>
</evidence>
<evidence type="ECO:0000256" key="19">
    <source>
        <dbReference type="ARBA" id="ARBA00049244"/>
    </source>
</evidence>
<evidence type="ECO:0000256" key="6">
    <source>
        <dbReference type="ARBA" id="ARBA00022722"/>
    </source>
</evidence>
<evidence type="ECO:0000313" key="22">
    <source>
        <dbReference type="Proteomes" id="UP000317494"/>
    </source>
</evidence>
<dbReference type="GO" id="GO:0015074">
    <property type="term" value="P:DNA integration"/>
    <property type="evidence" value="ECO:0007669"/>
    <property type="project" value="UniProtKB-KW"/>
</dbReference>
<keyword evidence="16" id="KW-0917">Virion maturation</keyword>
<dbReference type="InterPro" id="IPR039537">
    <property type="entry name" value="Retrotran_Ty1/copia-like"/>
</dbReference>
<dbReference type="InterPro" id="IPR012337">
    <property type="entry name" value="RNaseH-like_sf"/>
</dbReference>
<gene>
    <name evidence="21" type="ORF">SeMB42_g07823</name>
</gene>
<keyword evidence="6" id="KW-0540">Nuclease</keyword>
<dbReference type="InterPro" id="IPR054722">
    <property type="entry name" value="PolX-like_BBD"/>
</dbReference>
<dbReference type="AlphaFoldDB" id="A0A507BUU9"/>
<evidence type="ECO:0000256" key="16">
    <source>
        <dbReference type="ARBA" id="ARBA00023113"/>
    </source>
</evidence>
<keyword evidence="15" id="KW-0239">DNA-directed DNA polymerase</keyword>
<dbReference type="GO" id="GO:0005634">
    <property type="term" value="C:nucleus"/>
    <property type="evidence" value="ECO:0007669"/>
    <property type="project" value="UniProtKB-ARBA"/>
</dbReference>
<dbReference type="SUPFAM" id="SSF53098">
    <property type="entry name" value="Ribonuclease H-like"/>
    <property type="match status" value="1"/>
</dbReference>
<name>A0A507BUU9_9FUNG</name>
<evidence type="ECO:0000256" key="8">
    <source>
        <dbReference type="ARBA" id="ARBA00022741"/>
    </source>
</evidence>
<dbReference type="GO" id="GO:0006508">
    <property type="term" value="P:proteolysis"/>
    <property type="evidence" value="ECO:0007669"/>
    <property type="project" value="UniProtKB-KW"/>
</dbReference>
<dbReference type="GO" id="GO:0004519">
    <property type="term" value="F:endonuclease activity"/>
    <property type="evidence" value="ECO:0007669"/>
    <property type="project" value="UniProtKB-KW"/>
</dbReference>
<protein>
    <recommendedName>
        <fullName evidence="20">Integrase catalytic domain-containing protein</fullName>
    </recommendedName>
</protein>
<evidence type="ECO:0000256" key="10">
    <source>
        <dbReference type="ARBA" id="ARBA00022801"/>
    </source>
</evidence>
<keyword evidence="3" id="KW-1188">Viral release from host cell</keyword>
<keyword evidence="10" id="KW-0378">Hydrolase</keyword>
<dbReference type="GO" id="GO:0003887">
    <property type="term" value="F:DNA-directed DNA polymerase activity"/>
    <property type="evidence" value="ECO:0007669"/>
    <property type="project" value="UniProtKB-KW"/>
</dbReference>
<comment type="catalytic activity">
    <reaction evidence="19">
        <text>DNA(n) + a 2'-deoxyribonucleoside 5'-triphosphate = DNA(n+1) + diphosphate</text>
        <dbReference type="Rhea" id="RHEA:22508"/>
        <dbReference type="Rhea" id="RHEA-COMP:17339"/>
        <dbReference type="Rhea" id="RHEA-COMP:17340"/>
        <dbReference type="ChEBI" id="CHEBI:33019"/>
        <dbReference type="ChEBI" id="CHEBI:61560"/>
        <dbReference type="ChEBI" id="CHEBI:173112"/>
        <dbReference type="EC" id="2.7.7.7"/>
    </reaction>
</comment>
<dbReference type="GO" id="GO:0003964">
    <property type="term" value="F:RNA-directed DNA polymerase activity"/>
    <property type="evidence" value="ECO:0007669"/>
    <property type="project" value="UniProtKB-KW"/>
</dbReference>
<feature type="domain" description="Integrase catalytic" evidence="20">
    <location>
        <begin position="174"/>
        <end position="282"/>
    </location>
</feature>
<keyword evidence="13" id="KW-0229">DNA integration</keyword>
<evidence type="ECO:0000256" key="4">
    <source>
        <dbReference type="ARBA" id="ARBA00022670"/>
    </source>
</evidence>
<dbReference type="Pfam" id="PF22936">
    <property type="entry name" value="Pol_BBD"/>
    <property type="match status" value="1"/>
</dbReference>
<dbReference type="PANTHER" id="PTHR42648:SF11">
    <property type="entry name" value="TRANSPOSON TY4-P GAG-POL POLYPROTEIN"/>
    <property type="match status" value="1"/>
</dbReference>
<dbReference type="GO" id="GO:0003676">
    <property type="term" value="F:nucleic acid binding"/>
    <property type="evidence" value="ECO:0007669"/>
    <property type="project" value="InterPro"/>
</dbReference>
<dbReference type="PROSITE" id="PS50994">
    <property type="entry name" value="INTEGRASE"/>
    <property type="match status" value="1"/>
</dbReference>
<keyword evidence="17" id="KW-0233">DNA recombination</keyword>
<keyword evidence="14" id="KW-0695">RNA-directed DNA polymerase</keyword>
<evidence type="ECO:0000256" key="12">
    <source>
        <dbReference type="ARBA" id="ARBA00022842"/>
    </source>
</evidence>
<reference evidence="21 22" key="1">
    <citation type="journal article" date="2019" name="Sci. Rep.">
        <title>Comparative genomics of chytrid fungi reveal insights into the obligate biotrophic and pathogenic lifestyle of Synchytrium endobioticum.</title>
        <authorList>
            <person name="van de Vossenberg B.T.L.H."/>
            <person name="Warris S."/>
            <person name="Nguyen H.D.T."/>
            <person name="van Gent-Pelzer M.P.E."/>
            <person name="Joly D.L."/>
            <person name="van de Geest H.C."/>
            <person name="Bonants P.J.M."/>
            <person name="Smith D.S."/>
            <person name="Levesque C.A."/>
            <person name="van der Lee T.A.J."/>
        </authorList>
    </citation>
    <scope>NUCLEOTIDE SEQUENCE [LARGE SCALE GENOMIC DNA]</scope>
    <source>
        <strain evidence="21 22">MB42</strain>
    </source>
</reference>
<keyword evidence="7" id="KW-0479">Metal-binding</keyword>
<evidence type="ECO:0000256" key="2">
    <source>
        <dbReference type="ARBA" id="ARBA00022578"/>
    </source>
</evidence>
<evidence type="ECO:0000256" key="13">
    <source>
        <dbReference type="ARBA" id="ARBA00022908"/>
    </source>
</evidence>
<proteinExistence type="predicted"/>
<evidence type="ECO:0000256" key="18">
    <source>
        <dbReference type="ARBA" id="ARBA00048173"/>
    </source>
</evidence>
<evidence type="ECO:0000256" key="15">
    <source>
        <dbReference type="ARBA" id="ARBA00022932"/>
    </source>
</evidence>
<dbReference type="InterPro" id="IPR036397">
    <property type="entry name" value="RNaseH_sf"/>
</dbReference>
<dbReference type="GO" id="GO:0006310">
    <property type="term" value="P:DNA recombination"/>
    <property type="evidence" value="ECO:0007669"/>
    <property type="project" value="UniProtKB-KW"/>
</dbReference>
<evidence type="ECO:0000256" key="9">
    <source>
        <dbReference type="ARBA" id="ARBA00022759"/>
    </source>
</evidence>
<keyword evidence="5" id="KW-0548">Nucleotidyltransferase</keyword>